<dbReference type="AlphaFoldDB" id="A0A176WJS9"/>
<evidence type="ECO:0000256" key="1">
    <source>
        <dbReference type="SAM" id="MobiDB-lite"/>
    </source>
</evidence>
<comment type="caution">
    <text evidence="2">The sequence shown here is derived from an EMBL/GenBank/DDBJ whole genome shotgun (WGS) entry which is preliminary data.</text>
</comment>
<feature type="region of interest" description="Disordered" evidence="1">
    <location>
        <begin position="1"/>
        <end position="25"/>
    </location>
</feature>
<evidence type="ECO:0000313" key="2">
    <source>
        <dbReference type="EMBL" id="OAE32446.1"/>
    </source>
</evidence>
<dbReference type="Proteomes" id="UP000077202">
    <property type="component" value="Unassembled WGS sequence"/>
</dbReference>
<proteinExistence type="predicted"/>
<name>A0A176WJS9_MARPO</name>
<organism evidence="2 3">
    <name type="scientific">Marchantia polymorpha subsp. ruderalis</name>
    <dbReference type="NCBI Taxonomy" id="1480154"/>
    <lineage>
        <taxon>Eukaryota</taxon>
        <taxon>Viridiplantae</taxon>
        <taxon>Streptophyta</taxon>
        <taxon>Embryophyta</taxon>
        <taxon>Marchantiophyta</taxon>
        <taxon>Marchantiopsida</taxon>
        <taxon>Marchantiidae</taxon>
        <taxon>Marchantiales</taxon>
        <taxon>Marchantiaceae</taxon>
        <taxon>Marchantia</taxon>
    </lineage>
</organism>
<protein>
    <submittedName>
        <fullName evidence="2">Uncharacterized protein</fullName>
    </submittedName>
</protein>
<gene>
    <name evidence="2" type="ORF">AXG93_3218s1180</name>
</gene>
<feature type="compositionally biased region" description="Low complexity" evidence="1">
    <location>
        <begin position="1"/>
        <end position="14"/>
    </location>
</feature>
<keyword evidence="3" id="KW-1185">Reference proteome</keyword>
<evidence type="ECO:0000313" key="3">
    <source>
        <dbReference type="Proteomes" id="UP000077202"/>
    </source>
</evidence>
<sequence>MAVSQDAADPAPAATSDRTRNVGEVSEQLYGTDYCPRQFVWDENLRTGAQSLESGLFLPVMDMLRMEAGGVEAVKKEMTDATRSGASFRDLKKVAVYVKNGVHRGPPCVPCNRLLNRPSSRNLGFMNQPRT</sequence>
<accession>A0A176WJS9</accession>
<dbReference type="EMBL" id="LVLJ01000822">
    <property type="protein sequence ID" value="OAE32446.1"/>
    <property type="molecule type" value="Genomic_DNA"/>
</dbReference>
<reference evidence="2" key="1">
    <citation type="submission" date="2016-03" db="EMBL/GenBank/DDBJ databases">
        <title>Mechanisms controlling the formation of the plant cell surface in tip-growing cells are functionally conserved among land plants.</title>
        <authorList>
            <person name="Honkanen S."/>
            <person name="Jones V.A."/>
            <person name="Morieri G."/>
            <person name="Champion C."/>
            <person name="Hetherington A.J."/>
            <person name="Kelly S."/>
            <person name="Saint-Marcoux D."/>
            <person name="Proust H."/>
            <person name="Prescott H."/>
            <person name="Dolan L."/>
        </authorList>
    </citation>
    <scope>NUCLEOTIDE SEQUENCE [LARGE SCALE GENOMIC DNA]</scope>
    <source>
        <tissue evidence="2">Whole gametophyte</tissue>
    </source>
</reference>